<gene>
    <name evidence="6" type="ORF">LSH36_979g02076</name>
</gene>
<dbReference type="PANTHER" id="PTHR19282">
    <property type="entry name" value="TETRASPANIN"/>
    <property type="match status" value="1"/>
</dbReference>
<proteinExistence type="predicted"/>
<evidence type="ECO:0000313" key="6">
    <source>
        <dbReference type="EMBL" id="KAK2142265.1"/>
    </source>
</evidence>
<sequence length="353" mass="39799">MSVFRCNSIAVFEINNNLNESLQPAYKGFHSTETILVRVNSDIMMSIDQGKPVIFVLLDLSAAFDTVDHNVLFSRLKDMFGLSALGENKRNDPSDRLYYLSLYTKGEPCDVIEGYLALNTEEAYKDTKELQIERFADTAMARKSVLQGRQFKYIKGGMYTLNFFVGVLGLALGSVGIWIRVDFDTDKYKYVLDPVFRLCEEEDHEFEFTISAHMDTITYFLIFLGVAIMATGCVGVCGTKREKGILMAMFFLLLFIIFGILLTAGIHAMVKKDTIGCCGATQGARDYNPKDGHYPCLKKYLVLPCEKAIKDFFSAIEDNMIMMLVVSFCIGTFTLLGMGMSTYLFFALRKAKR</sequence>
<reference evidence="6" key="1">
    <citation type="journal article" date="2023" name="Mol. Biol. Evol.">
        <title>Third-Generation Sequencing Reveals the Adaptive Role of the Epigenome in Three Deep-Sea Polychaetes.</title>
        <authorList>
            <person name="Perez M."/>
            <person name="Aroh O."/>
            <person name="Sun Y."/>
            <person name="Lan Y."/>
            <person name="Juniper S.K."/>
            <person name="Young C.R."/>
            <person name="Angers B."/>
            <person name="Qian P.Y."/>
        </authorList>
    </citation>
    <scope>NUCLEOTIDE SEQUENCE</scope>
    <source>
        <strain evidence="6">P08H-3</strain>
    </source>
</reference>
<evidence type="ECO:0000256" key="3">
    <source>
        <dbReference type="ARBA" id="ARBA00022989"/>
    </source>
</evidence>
<feature type="transmembrane region" description="Helical" evidence="5">
    <location>
        <begin position="159"/>
        <end position="179"/>
    </location>
</feature>
<dbReference type="InterPro" id="IPR018499">
    <property type="entry name" value="Tetraspanin/Peripherin"/>
</dbReference>
<evidence type="ECO:0000256" key="5">
    <source>
        <dbReference type="SAM" id="Phobius"/>
    </source>
</evidence>
<keyword evidence="7" id="KW-1185">Reference proteome</keyword>
<keyword evidence="2 5" id="KW-0812">Transmembrane</keyword>
<evidence type="ECO:0000256" key="4">
    <source>
        <dbReference type="ARBA" id="ARBA00023136"/>
    </source>
</evidence>
<feature type="transmembrane region" description="Helical" evidence="5">
    <location>
        <begin position="217"/>
        <end position="238"/>
    </location>
</feature>
<comment type="caution">
    <text evidence="6">The sequence shown here is derived from an EMBL/GenBank/DDBJ whole genome shotgun (WGS) entry which is preliminary data.</text>
</comment>
<comment type="subcellular location">
    <subcellularLocation>
        <location evidence="1">Membrane</location>
        <topology evidence="1">Multi-pass membrane protein</topology>
    </subcellularLocation>
</comment>
<feature type="transmembrane region" description="Helical" evidence="5">
    <location>
        <begin position="245"/>
        <end position="266"/>
    </location>
</feature>
<name>A0AAD9IY78_9ANNE</name>
<feature type="transmembrane region" description="Helical" evidence="5">
    <location>
        <begin position="320"/>
        <end position="346"/>
    </location>
</feature>
<evidence type="ECO:0008006" key="8">
    <source>
        <dbReference type="Google" id="ProtNLM"/>
    </source>
</evidence>
<organism evidence="6 7">
    <name type="scientific">Paralvinella palmiformis</name>
    <dbReference type="NCBI Taxonomy" id="53620"/>
    <lineage>
        <taxon>Eukaryota</taxon>
        <taxon>Metazoa</taxon>
        <taxon>Spiralia</taxon>
        <taxon>Lophotrochozoa</taxon>
        <taxon>Annelida</taxon>
        <taxon>Polychaeta</taxon>
        <taxon>Sedentaria</taxon>
        <taxon>Canalipalpata</taxon>
        <taxon>Terebellida</taxon>
        <taxon>Terebelliformia</taxon>
        <taxon>Alvinellidae</taxon>
        <taxon>Paralvinella</taxon>
    </lineage>
</organism>
<accession>A0AAD9IY78</accession>
<evidence type="ECO:0000256" key="2">
    <source>
        <dbReference type="ARBA" id="ARBA00022692"/>
    </source>
</evidence>
<dbReference type="PANTHER" id="PTHR19282:SF544">
    <property type="entry name" value="TETRASPANIN"/>
    <property type="match status" value="1"/>
</dbReference>
<dbReference type="EMBL" id="JAODUP010000979">
    <property type="protein sequence ID" value="KAK2142265.1"/>
    <property type="molecule type" value="Genomic_DNA"/>
</dbReference>
<evidence type="ECO:0000256" key="1">
    <source>
        <dbReference type="ARBA" id="ARBA00004141"/>
    </source>
</evidence>
<dbReference type="Proteomes" id="UP001208570">
    <property type="component" value="Unassembled WGS sequence"/>
</dbReference>
<dbReference type="GO" id="GO:0005886">
    <property type="term" value="C:plasma membrane"/>
    <property type="evidence" value="ECO:0007669"/>
    <property type="project" value="TreeGrafter"/>
</dbReference>
<dbReference type="PRINTS" id="PR00259">
    <property type="entry name" value="TMFOUR"/>
</dbReference>
<keyword evidence="3 5" id="KW-1133">Transmembrane helix</keyword>
<dbReference type="Pfam" id="PF00335">
    <property type="entry name" value="Tetraspanin"/>
    <property type="match status" value="1"/>
</dbReference>
<keyword evidence="4 5" id="KW-0472">Membrane</keyword>
<dbReference type="AlphaFoldDB" id="A0AAD9IY78"/>
<protein>
    <recommendedName>
        <fullName evidence="8">Reverse transcriptase domain-containing protein</fullName>
    </recommendedName>
</protein>
<evidence type="ECO:0000313" key="7">
    <source>
        <dbReference type="Proteomes" id="UP001208570"/>
    </source>
</evidence>